<name>A0A2V2YYV1_9BACL</name>
<keyword evidence="1" id="KW-0812">Transmembrane</keyword>
<feature type="transmembrane region" description="Helical" evidence="1">
    <location>
        <begin position="304"/>
        <end position="323"/>
    </location>
</feature>
<feature type="transmembrane region" description="Helical" evidence="1">
    <location>
        <begin position="117"/>
        <end position="137"/>
    </location>
</feature>
<dbReference type="RefSeq" id="WP_110042769.1">
    <property type="nucleotide sequence ID" value="NZ_CP054612.1"/>
</dbReference>
<accession>A0A2V2YYV1</accession>
<feature type="transmembrane region" description="Helical" evidence="1">
    <location>
        <begin position="183"/>
        <end position="202"/>
    </location>
</feature>
<dbReference type="OrthoDB" id="2515554at2"/>
<keyword evidence="1" id="KW-0472">Membrane</keyword>
<feature type="transmembrane region" description="Helical" evidence="1">
    <location>
        <begin position="256"/>
        <end position="274"/>
    </location>
</feature>
<feature type="transmembrane region" description="Helical" evidence="1">
    <location>
        <begin position="223"/>
        <end position="250"/>
    </location>
</feature>
<feature type="transmembrane region" description="Helical" evidence="1">
    <location>
        <begin position="380"/>
        <end position="401"/>
    </location>
</feature>
<keyword evidence="1" id="KW-1133">Transmembrane helix</keyword>
<keyword evidence="3" id="KW-1185">Reference proteome</keyword>
<sequence length="436" mass="49480">MKVDYAASRSTVRQMLLLVYIIVLPITGRWLFEWDVRMALVAFFALLLPMFALFRWPHAPLALMTGFIIMLVGKLSYAITTDPLAGPDEIHYYEQVTGFERLSQFLPYAMEHFQTQWMNISAYPVFGLLYMPFYKWLQLEDPLAIIWLNTVLLMLTVNSAYQLNDRYFAYQLPEGGKETFDRTLIFTLLASPSLMYMSSLFAKDVTCVLLGLYGASLMLRRKWLLFIVIIAYATGLRDYAIVYTLCFYWLYSRRLIAAIGVMAVACAIIVLQIGPLGIINAGMLTIFLFISPNPINLSNWEPELMLRTAEALLMTIVLIASVYQFARRKETRPFYTIAFVLMFTYACALVLVGYVTVTGRSLEYGLGTIGDNMVRKKLPVIPLIYTICAYTLAWSGGLSILKRLKILSKSSNAILFDRLLPPKGGTEHEGGAAIER</sequence>
<dbReference type="AlphaFoldDB" id="A0A2V2YYV1"/>
<evidence type="ECO:0000256" key="1">
    <source>
        <dbReference type="SAM" id="Phobius"/>
    </source>
</evidence>
<feature type="transmembrane region" description="Helical" evidence="1">
    <location>
        <begin position="335"/>
        <end position="357"/>
    </location>
</feature>
<gene>
    <name evidence="2" type="ORF">DFQ01_102443</name>
</gene>
<feature type="transmembrane region" description="Helical" evidence="1">
    <location>
        <begin position="144"/>
        <end position="163"/>
    </location>
</feature>
<reference evidence="2 3" key="1">
    <citation type="submission" date="2018-05" db="EMBL/GenBank/DDBJ databases">
        <title>Genomic Encyclopedia of Type Strains, Phase III (KMG-III): the genomes of soil and plant-associated and newly described type strains.</title>
        <authorList>
            <person name="Whitman W."/>
        </authorList>
    </citation>
    <scope>NUCLEOTIDE SEQUENCE [LARGE SCALE GENOMIC DNA]</scope>
    <source>
        <strain evidence="2 3">CECT 5696</strain>
    </source>
</reference>
<comment type="caution">
    <text evidence="2">The sequence shown here is derived from an EMBL/GenBank/DDBJ whole genome shotgun (WGS) entry which is preliminary data.</text>
</comment>
<organism evidence="2 3">
    <name type="scientific">Paenibacillus cellulosilyticus</name>
    <dbReference type="NCBI Taxonomy" id="375489"/>
    <lineage>
        <taxon>Bacteria</taxon>
        <taxon>Bacillati</taxon>
        <taxon>Bacillota</taxon>
        <taxon>Bacilli</taxon>
        <taxon>Bacillales</taxon>
        <taxon>Paenibacillaceae</taxon>
        <taxon>Paenibacillus</taxon>
    </lineage>
</organism>
<feature type="transmembrane region" description="Helical" evidence="1">
    <location>
        <begin position="12"/>
        <end position="32"/>
    </location>
</feature>
<proteinExistence type="predicted"/>
<dbReference type="EMBL" id="QGTQ01000002">
    <property type="protein sequence ID" value="PWW07544.1"/>
    <property type="molecule type" value="Genomic_DNA"/>
</dbReference>
<evidence type="ECO:0000313" key="3">
    <source>
        <dbReference type="Proteomes" id="UP000246635"/>
    </source>
</evidence>
<feature type="transmembrane region" description="Helical" evidence="1">
    <location>
        <begin position="281"/>
        <end position="298"/>
    </location>
</feature>
<protein>
    <submittedName>
        <fullName evidence="2">Uncharacterized protein</fullName>
    </submittedName>
</protein>
<dbReference type="Proteomes" id="UP000246635">
    <property type="component" value="Unassembled WGS sequence"/>
</dbReference>
<evidence type="ECO:0000313" key="2">
    <source>
        <dbReference type="EMBL" id="PWW07544.1"/>
    </source>
</evidence>
<feature type="transmembrane region" description="Helical" evidence="1">
    <location>
        <begin position="38"/>
        <end position="54"/>
    </location>
</feature>